<dbReference type="EMBL" id="JBHUDK010000004">
    <property type="protein sequence ID" value="MFD1598232.1"/>
    <property type="molecule type" value="Genomic_DNA"/>
</dbReference>
<evidence type="ECO:0000313" key="3">
    <source>
        <dbReference type="Proteomes" id="UP001597085"/>
    </source>
</evidence>
<comment type="caution">
    <text evidence="2">The sequence shown here is derived from an EMBL/GenBank/DDBJ whole genome shotgun (WGS) entry which is preliminary data.</text>
</comment>
<keyword evidence="1" id="KW-0175">Coiled coil</keyword>
<protein>
    <submittedName>
        <fullName evidence="2">Halo transducer protein</fullName>
    </submittedName>
</protein>
<sequence length="312" mass="34681">MSSNRWDGDRAVVGLSTEEAVEAIAAADPTRDPDEVRSLLDHVTTDDRVTRDGIDSTVSDVAKRLATAETRVELAGSALDDATAAADGVRDLDVVASRLEGYRATLDAATAQVERLGLELQEISTPADDPDAVYESVVELRRIATEIQEPQRRADELQLDLEDFERWLDSYERRRRAFEEDVDAVADSLEAARDDHEDAESWLDASLRVGLIPVLIRDLRSELADLREMADRDGVAGEHWDEELRSRLNELESRAESVRDALDDAGDPAWTEAYGDRIDAFARSLDGVEPHVNWGAVQSELERARALDEPYP</sequence>
<keyword evidence="3" id="KW-1185">Reference proteome</keyword>
<proteinExistence type="predicted"/>
<reference evidence="2 3" key="1">
    <citation type="journal article" date="2019" name="Int. J. Syst. Evol. Microbiol.">
        <title>The Global Catalogue of Microorganisms (GCM) 10K type strain sequencing project: providing services to taxonomists for standard genome sequencing and annotation.</title>
        <authorList>
            <consortium name="The Broad Institute Genomics Platform"/>
            <consortium name="The Broad Institute Genome Sequencing Center for Infectious Disease"/>
            <person name="Wu L."/>
            <person name="Ma J."/>
        </authorList>
    </citation>
    <scope>NUCLEOTIDE SEQUENCE [LARGE SCALE GENOMIC DNA]</scope>
    <source>
        <strain evidence="2 3">CGMCC 1.12121</strain>
    </source>
</reference>
<name>A0ABD6CKP6_9EURY</name>
<dbReference type="RefSeq" id="WP_256422494.1">
    <property type="nucleotide sequence ID" value="NZ_JANHDI010000013.1"/>
</dbReference>
<evidence type="ECO:0000313" key="2">
    <source>
        <dbReference type="EMBL" id="MFD1598232.1"/>
    </source>
</evidence>
<dbReference type="AlphaFoldDB" id="A0ABD6CKP6"/>
<feature type="coiled-coil region" evidence="1">
    <location>
        <begin position="154"/>
        <end position="188"/>
    </location>
</feature>
<organism evidence="2 3">
    <name type="scientific">Halobellus rarus</name>
    <dbReference type="NCBI Taxonomy" id="1126237"/>
    <lineage>
        <taxon>Archaea</taxon>
        <taxon>Methanobacteriati</taxon>
        <taxon>Methanobacteriota</taxon>
        <taxon>Stenosarchaea group</taxon>
        <taxon>Halobacteria</taxon>
        <taxon>Halobacteriales</taxon>
        <taxon>Haloferacaceae</taxon>
        <taxon>Halobellus</taxon>
    </lineage>
</organism>
<gene>
    <name evidence="2" type="ORF">ACFSBX_04595</name>
</gene>
<dbReference type="Proteomes" id="UP001597085">
    <property type="component" value="Unassembled WGS sequence"/>
</dbReference>
<evidence type="ECO:0000256" key="1">
    <source>
        <dbReference type="SAM" id="Coils"/>
    </source>
</evidence>
<dbReference type="Gene3D" id="1.10.287.1490">
    <property type="match status" value="1"/>
</dbReference>
<accession>A0ABD6CKP6</accession>